<evidence type="ECO:0000313" key="3">
    <source>
        <dbReference type="Proteomes" id="UP000193067"/>
    </source>
</evidence>
<evidence type="ECO:0000313" key="2">
    <source>
        <dbReference type="EMBL" id="OSD05647.1"/>
    </source>
</evidence>
<feature type="region of interest" description="Disordered" evidence="1">
    <location>
        <begin position="1"/>
        <end position="37"/>
    </location>
</feature>
<accession>A0A1Y2IX33</accession>
<organism evidence="2 3">
    <name type="scientific">Trametes coccinea (strain BRFM310)</name>
    <name type="common">Pycnoporus coccineus</name>
    <dbReference type="NCBI Taxonomy" id="1353009"/>
    <lineage>
        <taxon>Eukaryota</taxon>
        <taxon>Fungi</taxon>
        <taxon>Dikarya</taxon>
        <taxon>Basidiomycota</taxon>
        <taxon>Agaricomycotina</taxon>
        <taxon>Agaricomycetes</taxon>
        <taxon>Polyporales</taxon>
        <taxon>Polyporaceae</taxon>
        <taxon>Trametes</taxon>
    </lineage>
</organism>
<sequence>MENPTKLEDSTASDLRGNSAIKTECTDDYKPPSQPTPYEALILVARMELEKLPREIVKKEEETPETLPAPDMDTHLEATSAGGHHQGLNPLRPRFECGQSVMYYDAKYSIWCRGEIADLQDYSPYAIMVSAPPLFQKDPPSIRSQTPEGGVIEYYPVLSVVRRWEISFFPIHRILAL</sequence>
<name>A0A1Y2IX33_TRAC3</name>
<dbReference type="Proteomes" id="UP000193067">
    <property type="component" value="Unassembled WGS sequence"/>
</dbReference>
<protein>
    <submittedName>
        <fullName evidence="2">Uncharacterized protein</fullName>
    </submittedName>
</protein>
<dbReference type="AlphaFoldDB" id="A0A1Y2IX33"/>
<evidence type="ECO:0000256" key="1">
    <source>
        <dbReference type="SAM" id="MobiDB-lite"/>
    </source>
</evidence>
<gene>
    <name evidence="2" type="ORF">PYCCODRAFT_1161649</name>
</gene>
<keyword evidence="3" id="KW-1185">Reference proteome</keyword>
<reference evidence="2 3" key="1">
    <citation type="journal article" date="2015" name="Biotechnol. Biofuels">
        <title>Enhanced degradation of softwood versus hardwood by the white-rot fungus Pycnoporus coccineus.</title>
        <authorList>
            <person name="Couturier M."/>
            <person name="Navarro D."/>
            <person name="Chevret D."/>
            <person name="Henrissat B."/>
            <person name="Piumi F."/>
            <person name="Ruiz-Duenas F.J."/>
            <person name="Martinez A.T."/>
            <person name="Grigoriev I.V."/>
            <person name="Riley R."/>
            <person name="Lipzen A."/>
            <person name="Berrin J.G."/>
            <person name="Master E.R."/>
            <person name="Rosso M.N."/>
        </authorList>
    </citation>
    <scope>NUCLEOTIDE SEQUENCE [LARGE SCALE GENOMIC DNA]</scope>
    <source>
        <strain evidence="2 3">BRFM310</strain>
    </source>
</reference>
<dbReference type="EMBL" id="KZ084092">
    <property type="protein sequence ID" value="OSD05647.1"/>
    <property type="molecule type" value="Genomic_DNA"/>
</dbReference>
<proteinExistence type="predicted"/>
<feature type="region of interest" description="Disordered" evidence="1">
    <location>
        <begin position="59"/>
        <end position="87"/>
    </location>
</feature>